<reference evidence="2" key="1">
    <citation type="journal article" date="2020" name="bioRxiv">
        <title>Chromosome-level reference genome of the European wasp spider Argiope bruennichi: a resource for studies on range expansion and evolutionary adaptation.</title>
        <authorList>
            <person name="Sheffer M.M."/>
            <person name="Hoppe A."/>
            <person name="Krehenwinkel H."/>
            <person name="Uhl G."/>
            <person name="Kuss A.W."/>
            <person name="Jensen L."/>
            <person name="Jensen C."/>
            <person name="Gillespie R.G."/>
            <person name="Hoff K.J."/>
            <person name="Prost S."/>
        </authorList>
    </citation>
    <scope>NUCLEOTIDE SEQUENCE</scope>
</reference>
<keyword evidence="3" id="KW-1185">Reference proteome</keyword>
<comment type="caution">
    <text evidence="2">The sequence shown here is derived from an EMBL/GenBank/DDBJ whole genome shotgun (WGS) entry which is preliminary data.</text>
</comment>
<organism evidence="2 3">
    <name type="scientific">Argiope bruennichi</name>
    <name type="common">Wasp spider</name>
    <name type="synonym">Aranea bruennichi</name>
    <dbReference type="NCBI Taxonomy" id="94029"/>
    <lineage>
        <taxon>Eukaryota</taxon>
        <taxon>Metazoa</taxon>
        <taxon>Ecdysozoa</taxon>
        <taxon>Arthropoda</taxon>
        <taxon>Chelicerata</taxon>
        <taxon>Arachnida</taxon>
        <taxon>Araneae</taxon>
        <taxon>Araneomorphae</taxon>
        <taxon>Entelegynae</taxon>
        <taxon>Araneoidea</taxon>
        <taxon>Araneidae</taxon>
        <taxon>Argiope</taxon>
    </lineage>
</organism>
<protein>
    <submittedName>
        <fullName evidence="2">Uncharacterized protein</fullName>
    </submittedName>
</protein>
<feature type="transmembrane region" description="Helical" evidence="1">
    <location>
        <begin position="12"/>
        <end position="33"/>
    </location>
</feature>
<keyword evidence="1" id="KW-1133">Transmembrane helix</keyword>
<dbReference type="EMBL" id="JABXBU010002227">
    <property type="protein sequence ID" value="KAF8774156.1"/>
    <property type="molecule type" value="Genomic_DNA"/>
</dbReference>
<reference evidence="2" key="2">
    <citation type="submission" date="2020-06" db="EMBL/GenBank/DDBJ databases">
        <authorList>
            <person name="Sheffer M."/>
        </authorList>
    </citation>
    <scope>NUCLEOTIDE SEQUENCE</scope>
</reference>
<gene>
    <name evidence="2" type="ORF">HNY73_016738</name>
</gene>
<sequence length="110" mass="12657">METCGRTQHVAAWLLSGVSYSWFIAMTVTATLVHESNESALEILKELASKRRNLTPSKKQILFNDNNHKSLTVWKIIPIRRSFIIGFQGTVLTYCMLFNGMRTEKEYKCL</sequence>
<accession>A0A8T0ENC1</accession>
<evidence type="ECO:0000256" key="1">
    <source>
        <dbReference type="SAM" id="Phobius"/>
    </source>
</evidence>
<keyword evidence="1" id="KW-0472">Membrane</keyword>
<dbReference type="AlphaFoldDB" id="A0A8T0ENC1"/>
<proteinExistence type="predicted"/>
<keyword evidence="1" id="KW-0812">Transmembrane</keyword>
<name>A0A8T0ENC1_ARGBR</name>
<dbReference type="Proteomes" id="UP000807504">
    <property type="component" value="Unassembled WGS sequence"/>
</dbReference>
<evidence type="ECO:0000313" key="2">
    <source>
        <dbReference type="EMBL" id="KAF8774156.1"/>
    </source>
</evidence>
<feature type="transmembrane region" description="Helical" evidence="1">
    <location>
        <begin position="79"/>
        <end position="98"/>
    </location>
</feature>
<evidence type="ECO:0000313" key="3">
    <source>
        <dbReference type="Proteomes" id="UP000807504"/>
    </source>
</evidence>